<keyword evidence="3" id="KW-0804">Transcription</keyword>
<gene>
    <name evidence="5" type="ORF">IV56_GL000482</name>
</gene>
<reference evidence="5 6" key="1">
    <citation type="journal article" date="2015" name="Genome Announc.">
        <title>Expanding the biotechnology potential of lactobacilli through comparative genomics of 213 strains and associated genera.</title>
        <authorList>
            <person name="Sun Z."/>
            <person name="Harris H.M."/>
            <person name="McCann A."/>
            <person name="Guo C."/>
            <person name="Argimon S."/>
            <person name="Zhang W."/>
            <person name="Yang X."/>
            <person name="Jeffery I.B."/>
            <person name="Cooney J.C."/>
            <person name="Kagawa T.F."/>
            <person name="Liu W."/>
            <person name="Song Y."/>
            <person name="Salvetti E."/>
            <person name="Wrobel A."/>
            <person name="Rasinkangas P."/>
            <person name="Parkhill J."/>
            <person name="Rea M.C."/>
            <person name="O'Sullivan O."/>
            <person name="Ritari J."/>
            <person name="Douillard F.P."/>
            <person name="Paul Ross R."/>
            <person name="Yang R."/>
            <person name="Briner A.E."/>
            <person name="Felis G.E."/>
            <person name="de Vos W.M."/>
            <person name="Barrangou R."/>
            <person name="Klaenhammer T.R."/>
            <person name="Caufield P.W."/>
            <person name="Cui Y."/>
            <person name="Zhang H."/>
            <person name="O'Toole P.W."/>
        </authorList>
    </citation>
    <scope>NUCLEOTIDE SEQUENCE [LARGE SCALE GENOMIC DNA]</scope>
    <source>
        <strain evidence="5 6">DSM 24301</strain>
    </source>
</reference>
<evidence type="ECO:0000256" key="2">
    <source>
        <dbReference type="ARBA" id="ARBA00023125"/>
    </source>
</evidence>
<keyword evidence="6" id="KW-1185">Reference proteome</keyword>
<accession>A0A0R2MUH0</accession>
<protein>
    <submittedName>
        <fullName evidence="5">Transcriptional regulator</fullName>
    </submittedName>
</protein>
<dbReference type="InterPro" id="IPR002577">
    <property type="entry name" value="HTH_HxlR"/>
</dbReference>
<dbReference type="EMBL" id="JQCE01000021">
    <property type="protein sequence ID" value="KRO17156.1"/>
    <property type="molecule type" value="Genomic_DNA"/>
</dbReference>
<dbReference type="PANTHER" id="PTHR33204:SF29">
    <property type="entry name" value="TRANSCRIPTIONAL REGULATOR"/>
    <property type="match status" value="1"/>
</dbReference>
<dbReference type="Pfam" id="PF01638">
    <property type="entry name" value="HxlR"/>
    <property type="match status" value="1"/>
</dbReference>
<dbReference type="RefSeq" id="WP_056992744.1">
    <property type="nucleotide sequence ID" value="NZ_JQCE01000021.1"/>
</dbReference>
<keyword evidence="2" id="KW-0238">DNA-binding</keyword>
<dbReference type="PATRIC" id="fig|1293598.4.peg.515"/>
<sequence>MTEKVYNIGVENTMEIIGGKWKPIILCHLRHQTMRTGELRRAIPQITQKMLTQQLRELEDDDIITRRIYEQVPPKVEYSLSPLGETLAPILNQLCEWGENNIDRRRRDCGETIHLLNRDDVPTLKAN</sequence>
<keyword evidence="1" id="KW-0805">Transcription regulation</keyword>
<dbReference type="Proteomes" id="UP000050969">
    <property type="component" value="Unassembled WGS sequence"/>
</dbReference>
<evidence type="ECO:0000313" key="5">
    <source>
        <dbReference type="EMBL" id="KRO17156.1"/>
    </source>
</evidence>
<dbReference type="InterPro" id="IPR036390">
    <property type="entry name" value="WH_DNA-bd_sf"/>
</dbReference>
<dbReference type="PROSITE" id="PS51118">
    <property type="entry name" value="HTH_HXLR"/>
    <property type="match status" value="1"/>
</dbReference>
<dbReference type="Gene3D" id="1.10.10.10">
    <property type="entry name" value="Winged helix-like DNA-binding domain superfamily/Winged helix DNA-binding domain"/>
    <property type="match status" value="1"/>
</dbReference>
<proteinExistence type="predicted"/>
<feature type="domain" description="HTH hxlR-type" evidence="4">
    <location>
        <begin position="8"/>
        <end position="106"/>
    </location>
</feature>
<evidence type="ECO:0000313" key="6">
    <source>
        <dbReference type="Proteomes" id="UP000050969"/>
    </source>
</evidence>
<evidence type="ECO:0000256" key="3">
    <source>
        <dbReference type="ARBA" id="ARBA00023163"/>
    </source>
</evidence>
<dbReference type="AlphaFoldDB" id="A0A0R2MUH0"/>
<dbReference type="InterPro" id="IPR036388">
    <property type="entry name" value="WH-like_DNA-bd_sf"/>
</dbReference>
<organism evidence="5 6">
    <name type="scientific">Lacticaseibacillus saniviri JCM 17471 = DSM 24301</name>
    <dbReference type="NCBI Taxonomy" id="1293598"/>
    <lineage>
        <taxon>Bacteria</taxon>
        <taxon>Bacillati</taxon>
        <taxon>Bacillota</taxon>
        <taxon>Bacilli</taxon>
        <taxon>Lactobacillales</taxon>
        <taxon>Lactobacillaceae</taxon>
        <taxon>Lacticaseibacillus</taxon>
    </lineage>
</organism>
<name>A0A0R2MUH0_9LACO</name>
<evidence type="ECO:0000256" key="1">
    <source>
        <dbReference type="ARBA" id="ARBA00023015"/>
    </source>
</evidence>
<dbReference type="PANTHER" id="PTHR33204">
    <property type="entry name" value="TRANSCRIPTIONAL REGULATOR, MARR FAMILY"/>
    <property type="match status" value="1"/>
</dbReference>
<evidence type="ECO:0000259" key="4">
    <source>
        <dbReference type="PROSITE" id="PS51118"/>
    </source>
</evidence>
<dbReference type="SUPFAM" id="SSF46785">
    <property type="entry name" value="Winged helix' DNA-binding domain"/>
    <property type="match status" value="1"/>
</dbReference>
<comment type="caution">
    <text evidence="5">The sequence shown here is derived from an EMBL/GenBank/DDBJ whole genome shotgun (WGS) entry which is preliminary data.</text>
</comment>
<dbReference type="GO" id="GO:0003677">
    <property type="term" value="F:DNA binding"/>
    <property type="evidence" value="ECO:0007669"/>
    <property type="project" value="UniProtKB-KW"/>
</dbReference>